<organism evidence="2 3">
    <name type="scientific">Rhizoctonia solani</name>
    <dbReference type="NCBI Taxonomy" id="456999"/>
    <lineage>
        <taxon>Eukaryota</taxon>
        <taxon>Fungi</taxon>
        <taxon>Dikarya</taxon>
        <taxon>Basidiomycota</taxon>
        <taxon>Agaricomycotina</taxon>
        <taxon>Agaricomycetes</taxon>
        <taxon>Cantharellales</taxon>
        <taxon>Ceratobasidiaceae</taxon>
        <taxon>Rhizoctonia</taxon>
    </lineage>
</organism>
<gene>
    <name evidence="2" type="ORF">RSOLAG22IIIB_03285</name>
</gene>
<dbReference type="AlphaFoldDB" id="A0A0K6FPG0"/>
<dbReference type="Gene3D" id="3.80.10.10">
    <property type="entry name" value="Ribonuclease Inhibitor"/>
    <property type="match status" value="1"/>
</dbReference>
<evidence type="ECO:0000313" key="2">
    <source>
        <dbReference type="EMBL" id="CUA67854.1"/>
    </source>
</evidence>
<name>A0A0K6FPG0_9AGAM</name>
<reference evidence="2 3" key="1">
    <citation type="submission" date="2015-07" db="EMBL/GenBank/DDBJ databases">
        <authorList>
            <person name="Noorani M."/>
        </authorList>
    </citation>
    <scope>NUCLEOTIDE SEQUENCE [LARGE SCALE GENOMIC DNA]</scope>
    <source>
        <strain evidence="2">BBA 69670</strain>
    </source>
</reference>
<dbReference type="Proteomes" id="UP000044841">
    <property type="component" value="Unassembled WGS sequence"/>
</dbReference>
<feature type="compositionally biased region" description="Basic and acidic residues" evidence="1">
    <location>
        <begin position="290"/>
        <end position="302"/>
    </location>
</feature>
<evidence type="ECO:0000256" key="1">
    <source>
        <dbReference type="SAM" id="MobiDB-lite"/>
    </source>
</evidence>
<protein>
    <submittedName>
        <fullName evidence="2">Uncharacterized protein</fullName>
    </submittedName>
</protein>
<proteinExistence type="predicted"/>
<evidence type="ECO:0000313" key="3">
    <source>
        <dbReference type="Proteomes" id="UP000044841"/>
    </source>
</evidence>
<dbReference type="SUPFAM" id="SSF52047">
    <property type="entry name" value="RNI-like"/>
    <property type="match status" value="1"/>
</dbReference>
<dbReference type="InterPro" id="IPR032675">
    <property type="entry name" value="LRR_dom_sf"/>
</dbReference>
<sequence length="368" mass="41357">MFKTLPTEVILQIIQECIWYLRKCERTFQLELAKGKFHAGIANANKQYHAIYMLEWCRALTLLKVEDWKFAVNHGFAPYVRALTLDEGALPSHTAVKHLDFSGYEFIHTLTLNCHKDVGRSASLSMKEQWSYKKIIPNLPRNLKSLIVLNAHGPDLQVIQKATKQCKALESLTLGRCTKYNRPHCCEFWQNFPNDHDSYFSGKGVDGYANALGTELQGLPHLKSIFVNVYLTDTKYLNETNSTAAPSVQIPQSPTPVTTDIVTVTSKRSSNGQTPAPIQGPPNSGAGQPEPREVKSKDQKDTEEAEQTAADILFNCHPALQTVGFVSYWSEKHLGWSVRERKGENTHESSGYKEAMDGIFNVEISRSL</sequence>
<dbReference type="EMBL" id="CYGV01000224">
    <property type="protein sequence ID" value="CUA67854.1"/>
    <property type="molecule type" value="Genomic_DNA"/>
</dbReference>
<accession>A0A0K6FPG0</accession>
<feature type="region of interest" description="Disordered" evidence="1">
    <location>
        <begin position="266"/>
        <end position="306"/>
    </location>
</feature>
<keyword evidence="3" id="KW-1185">Reference proteome</keyword>
<feature type="compositionally biased region" description="Polar residues" evidence="1">
    <location>
        <begin position="266"/>
        <end position="286"/>
    </location>
</feature>